<feature type="compositionally biased region" description="Low complexity" evidence="8">
    <location>
        <begin position="344"/>
        <end position="354"/>
    </location>
</feature>
<dbReference type="SUPFAM" id="SSF56112">
    <property type="entry name" value="Protein kinase-like (PK-like)"/>
    <property type="match status" value="1"/>
</dbReference>
<evidence type="ECO:0000256" key="2">
    <source>
        <dbReference type="ARBA" id="ARBA00022527"/>
    </source>
</evidence>
<feature type="compositionally biased region" description="Low complexity" evidence="8">
    <location>
        <begin position="286"/>
        <end position="297"/>
    </location>
</feature>
<evidence type="ECO:0000256" key="6">
    <source>
        <dbReference type="ARBA" id="ARBA00022840"/>
    </source>
</evidence>
<keyword evidence="6 7" id="KW-0067">ATP-binding</keyword>
<reference evidence="12" key="1">
    <citation type="submission" date="2016-06" db="EMBL/GenBank/DDBJ databases">
        <authorList>
            <person name="Sutton G."/>
            <person name="Brinkac L."/>
            <person name="Sanka R."/>
            <person name="Adams M."/>
            <person name="Lau E."/>
            <person name="Mehaffy C."/>
            <person name="Tameris M."/>
            <person name="Hatherill M."/>
            <person name="Hanekom W."/>
            <person name="Mahomed H."/>
            <person name="Mcshane H."/>
        </authorList>
    </citation>
    <scope>NUCLEOTIDE SEQUENCE [LARGE SCALE GENOMIC DNA]</scope>
    <source>
        <strain evidence="12">852014-51077_SCH5608930-a</strain>
    </source>
</reference>
<dbReference type="Proteomes" id="UP000093985">
    <property type="component" value="Unassembled WGS sequence"/>
</dbReference>
<dbReference type="PROSITE" id="PS00108">
    <property type="entry name" value="PROTEIN_KINASE_ST"/>
    <property type="match status" value="1"/>
</dbReference>
<evidence type="ECO:0000256" key="5">
    <source>
        <dbReference type="ARBA" id="ARBA00022777"/>
    </source>
</evidence>
<keyword evidence="5 11" id="KW-0418">Kinase</keyword>
<evidence type="ECO:0000313" key="12">
    <source>
        <dbReference type="Proteomes" id="UP000093985"/>
    </source>
</evidence>
<keyword evidence="4 7" id="KW-0547">Nucleotide-binding</keyword>
<dbReference type="Gene3D" id="1.10.510.10">
    <property type="entry name" value="Transferase(Phosphotransferase) domain 1"/>
    <property type="match status" value="1"/>
</dbReference>
<accession>A0A1A2E2S9</accession>
<feature type="compositionally biased region" description="Pro residues" evidence="8">
    <location>
        <begin position="368"/>
        <end position="388"/>
    </location>
</feature>
<dbReference type="GO" id="GO:0004674">
    <property type="term" value="F:protein serine/threonine kinase activity"/>
    <property type="evidence" value="ECO:0007669"/>
    <property type="project" value="UniProtKB-KW"/>
</dbReference>
<dbReference type="PANTHER" id="PTHR43289">
    <property type="entry name" value="MITOGEN-ACTIVATED PROTEIN KINASE KINASE KINASE 20-RELATED"/>
    <property type="match status" value="1"/>
</dbReference>
<dbReference type="InterPro" id="IPR000719">
    <property type="entry name" value="Prot_kinase_dom"/>
</dbReference>
<dbReference type="PROSITE" id="PS00107">
    <property type="entry name" value="PROTEIN_KINASE_ATP"/>
    <property type="match status" value="1"/>
</dbReference>
<gene>
    <name evidence="11" type="ORF">A5771_19230</name>
</gene>
<dbReference type="EC" id="2.7.11.1" evidence="1"/>
<dbReference type="Gene3D" id="3.30.200.20">
    <property type="entry name" value="Phosphorylase Kinase, domain 1"/>
    <property type="match status" value="1"/>
</dbReference>
<dbReference type="FunFam" id="3.30.200.20:FF:000348">
    <property type="entry name" value="Serine/threonine protein kinase"/>
    <property type="match status" value="1"/>
</dbReference>
<keyword evidence="3" id="KW-0808">Transferase</keyword>
<protein>
    <recommendedName>
        <fullName evidence="1">non-specific serine/threonine protein kinase</fullName>
        <ecNumber evidence="1">2.7.11.1</ecNumber>
    </recommendedName>
</protein>
<feature type="binding site" evidence="7">
    <location>
        <position position="34"/>
    </location>
    <ligand>
        <name>ATP</name>
        <dbReference type="ChEBI" id="CHEBI:30616"/>
    </ligand>
</feature>
<feature type="domain" description="Protein kinase" evidence="10">
    <location>
        <begin position="5"/>
        <end position="265"/>
    </location>
</feature>
<evidence type="ECO:0000256" key="8">
    <source>
        <dbReference type="SAM" id="MobiDB-lite"/>
    </source>
</evidence>
<dbReference type="AlphaFoldDB" id="A0A1A2E2S9"/>
<dbReference type="EMBL" id="LZIN01000105">
    <property type="protein sequence ID" value="OBF99441.1"/>
    <property type="molecule type" value="Genomic_DNA"/>
</dbReference>
<dbReference type="PANTHER" id="PTHR43289:SF6">
    <property type="entry name" value="SERINE_THREONINE-PROTEIN KINASE NEKL-3"/>
    <property type="match status" value="1"/>
</dbReference>
<dbReference type="PROSITE" id="PS50011">
    <property type="entry name" value="PROTEIN_KINASE_DOM"/>
    <property type="match status" value="1"/>
</dbReference>
<keyword evidence="9" id="KW-1133">Transmembrane helix</keyword>
<proteinExistence type="predicted"/>
<feature type="transmembrane region" description="Helical" evidence="9">
    <location>
        <begin position="313"/>
        <end position="338"/>
    </location>
</feature>
<dbReference type="CDD" id="cd14014">
    <property type="entry name" value="STKc_PknB_like"/>
    <property type="match status" value="1"/>
</dbReference>
<sequence length="500" mass="52847">MFGKYSLKKLLGQGGMGAVYEAYDTSKNRTVALKILAEELSRDERFRTRFQRESHAAATLDEPHVIPIHDWGEIDGNLFIDMRMVRGQDLHELLKQGPIDAARAIRLIRQIASALDAAHLAGLVHRDVKPQNILVTGGEDFAYLIDFGIAANRTDTRLTVAGSAIGSLAYMAPERFGDGPTTPAVDVYSLAGVLYETLTGETPFRADSIEQLIAGHMSLPPPRPSLVNPRVPAGLDDVIARGMAKEADDRYGSAGALGRAAERALGSLASGPSTGPSAVTQLAPTAMAAPTPSSTQPETLSTGPNAAAQPRQWLVPVVVTVVAVLLLAGIGVMIGLLARQNAAPATDAAPQPTRYTGYPVPAQTPSYRPEPVPPPPPPAPAPARPATPPGVTGPDNSVNHQSCDDGYSLTNASGFGTHSKRGSRASSCYFAQSVLLAYWNQYGNASRESRTVSAPGAVPCSSVGRDVTCDGNNFVLYCAAYGFDNWITCRGGNDAVVYLY</sequence>
<keyword evidence="2 11" id="KW-0723">Serine/threonine-protein kinase</keyword>
<dbReference type="GO" id="GO:0080090">
    <property type="term" value="P:regulation of primary metabolic process"/>
    <property type="evidence" value="ECO:0007669"/>
    <property type="project" value="UniProtKB-ARBA"/>
</dbReference>
<evidence type="ECO:0000256" key="9">
    <source>
        <dbReference type="SAM" id="Phobius"/>
    </source>
</evidence>
<evidence type="ECO:0000256" key="4">
    <source>
        <dbReference type="ARBA" id="ARBA00022741"/>
    </source>
</evidence>
<feature type="region of interest" description="Disordered" evidence="8">
    <location>
        <begin position="344"/>
        <end position="403"/>
    </location>
</feature>
<dbReference type="GO" id="GO:0005524">
    <property type="term" value="F:ATP binding"/>
    <property type="evidence" value="ECO:0007669"/>
    <property type="project" value="UniProtKB-UniRule"/>
</dbReference>
<dbReference type="RefSeq" id="WP_064857125.1">
    <property type="nucleotide sequence ID" value="NZ_LZIM01000060.1"/>
</dbReference>
<evidence type="ECO:0000256" key="1">
    <source>
        <dbReference type="ARBA" id="ARBA00012513"/>
    </source>
</evidence>
<dbReference type="SMART" id="SM00220">
    <property type="entry name" value="S_TKc"/>
    <property type="match status" value="1"/>
</dbReference>
<name>A0A1A2E2S9_MYCSD</name>
<evidence type="ECO:0000259" key="10">
    <source>
        <dbReference type="PROSITE" id="PS50011"/>
    </source>
</evidence>
<dbReference type="InterPro" id="IPR008271">
    <property type="entry name" value="Ser/Thr_kinase_AS"/>
</dbReference>
<dbReference type="InterPro" id="IPR017441">
    <property type="entry name" value="Protein_kinase_ATP_BS"/>
</dbReference>
<keyword evidence="9" id="KW-0472">Membrane</keyword>
<organism evidence="11 12">
    <name type="scientific">Mycolicibacter sinensis (strain JDM601)</name>
    <name type="common">Mycobacterium sinense</name>
    <dbReference type="NCBI Taxonomy" id="875328"/>
    <lineage>
        <taxon>Bacteria</taxon>
        <taxon>Bacillati</taxon>
        <taxon>Actinomycetota</taxon>
        <taxon>Actinomycetes</taxon>
        <taxon>Mycobacteriales</taxon>
        <taxon>Mycobacteriaceae</taxon>
        <taxon>Mycolicibacter</taxon>
    </lineage>
</organism>
<evidence type="ECO:0000256" key="3">
    <source>
        <dbReference type="ARBA" id="ARBA00022679"/>
    </source>
</evidence>
<dbReference type="Pfam" id="PF00069">
    <property type="entry name" value="Pkinase"/>
    <property type="match status" value="1"/>
</dbReference>
<feature type="region of interest" description="Disordered" evidence="8">
    <location>
        <begin position="286"/>
        <end position="307"/>
    </location>
</feature>
<evidence type="ECO:0000256" key="7">
    <source>
        <dbReference type="PROSITE-ProRule" id="PRU10141"/>
    </source>
</evidence>
<comment type="caution">
    <text evidence="11">The sequence shown here is derived from an EMBL/GenBank/DDBJ whole genome shotgun (WGS) entry which is preliminary data.</text>
</comment>
<dbReference type="InterPro" id="IPR011009">
    <property type="entry name" value="Kinase-like_dom_sf"/>
</dbReference>
<keyword evidence="9" id="KW-0812">Transmembrane</keyword>
<evidence type="ECO:0000313" key="11">
    <source>
        <dbReference type="EMBL" id="OBF99441.1"/>
    </source>
</evidence>